<reference evidence="8" key="2">
    <citation type="submission" date="2025-08" db="UniProtKB">
        <authorList>
            <consortium name="Ensembl"/>
        </authorList>
    </citation>
    <scope>IDENTIFICATION</scope>
</reference>
<evidence type="ECO:0000313" key="8">
    <source>
        <dbReference type="Ensembl" id="ENSSHBP00005024111.1"/>
    </source>
</evidence>
<keyword evidence="9" id="KW-1185">Reference proteome</keyword>
<dbReference type="InterPro" id="IPR001254">
    <property type="entry name" value="Trypsin_dom"/>
</dbReference>
<reference evidence="8 9" key="1">
    <citation type="submission" date="2019-11" db="EMBL/GenBank/DDBJ databases">
        <title>Strigops habroptila (kakapo) genome, bStrHab1, primary haplotype, v2.</title>
        <authorList>
            <person name="Jarvis E.D."/>
            <person name="Howard J."/>
            <person name="Rhie A."/>
            <person name="Phillippy A."/>
            <person name="Korlach J."/>
            <person name="Digby A."/>
            <person name="Iorns D."/>
            <person name="Eason D."/>
            <person name="Robertson B."/>
            <person name="Raemaekers T."/>
            <person name="Howe K."/>
            <person name="Lewin H."/>
            <person name="Damas J."/>
            <person name="Hastie A."/>
            <person name="Tracey A."/>
            <person name="Chow W."/>
            <person name="Fedrigo O."/>
        </authorList>
    </citation>
    <scope>NUCLEOTIDE SEQUENCE [LARGE SCALE GENOMIC DNA]</scope>
</reference>
<dbReference type="PRINTS" id="PR00722">
    <property type="entry name" value="CHYMOTRYPSIN"/>
</dbReference>
<dbReference type="PANTHER" id="PTHR24252:SF21">
    <property type="entry name" value="TRANSMEMBRANE SERINE PROTEASE 12"/>
    <property type="match status" value="1"/>
</dbReference>
<dbReference type="GO" id="GO:0006508">
    <property type="term" value="P:proteolysis"/>
    <property type="evidence" value="ECO:0007669"/>
    <property type="project" value="UniProtKB-KW"/>
</dbReference>
<proteinExistence type="predicted"/>
<dbReference type="InterPro" id="IPR043504">
    <property type="entry name" value="Peptidase_S1_PA_chymotrypsin"/>
</dbReference>
<sequence>MRSQCKPWARSGRPATGTYLLQPAGREGRAHTLPARLSFRSRSGSRLPAREPAPALPAAAALNAACSMIRAREVSLSGTIATATVVGAPACQCGQRPLTGGTSGSRIIGGHDAPFTGGGQFSHVCGGVLVNKNSVLTAGHCVTGRKDPYTWRAVLGVHNLRKHSGHTTRRYIRSITVHPEFKRDTFENDIALFELNSAVRYSIYVQPICLPSAHLYPHTTNGTQCFITGWGRTTEKGKISAVLQEAQVEIIPSNVCNSSDAYGGLVNDNVICAGSRWGGTDTCQGDSGGPLACYHPPTNRYYLMGIASFGVGCGRPRFPGIYVRLSQYRRWIKSELQLNNKAVNPISVTVTILLSVIPTVLVWSL</sequence>
<dbReference type="InterPro" id="IPR009003">
    <property type="entry name" value="Peptidase_S1_PA"/>
</dbReference>
<evidence type="ECO:0000256" key="6">
    <source>
        <dbReference type="SAM" id="MobiDB-lite"/>
    </source>
</evidence>
<keyword evidence="4" id="KW-1015">Disulfide bond</keyword>
<dbReference type="InterPro" id="IPR001314">
    <property type="entry name" value="Peptidase_S1A"/>
</dbReference>
<evidence type="ECO:0000256" key="2">
    <source>
        <dbReference type="ARBA" id="ARBA00022801"/>
    </source>
</evidence>
<dbReference type="Ensembl" id="ENSSHBT00005028679.1">
    <property type="protein sequence ID" value="ENSSHBP00005024111.1"/>
    <property type="gene ID" value="ENSSHBG00005020089.1"/>
</dbReference>
<accession>A0A672V9C9</accession>
<dbReference type="GeneTree" id="ENSGT00940000165418"/>
<dbReference type="AlphaFoldDB" id="A0A672V9C9"/>
<dbReference type="PROSITE" id="PS00134">
    <property type="entry name" value="TRYPSIN_HIS"/>
    <property type="match status" value="1"/>
</dbReference>
<evidence type="ECO:0000313" key="9">
    <source>
        <dbReference type="Proteomes" id="UP000472266"/>
    </source>
</evidence>
<keyword evidence="2 5" id="KW-0378">Hydrolase</keyword>
<evidence type="ECO:0000256" key="3">
    <source>
        <dbReference type="ARBA" id="ARBA00022825"/>
    </source>
</evidence>
<name>A0A672V9C9_STRHB</name>
<protein>
    <recommendedName>
        <fullName evidence="7">Peptidase S1 domain-containing protein</fullName>
    </recommendedName>
</protein>
<evidence type="ECO:0000256" key="1">
    <source>
        <dbReference type="ARBA" id="ARBA00022670"/>
    </source>
</evidence>
<dbReference type="Pfam" id="PF00089">
    <property type="entry name" value="Trypsin"/>
    <property type="match status" value="1"/>
</dbReference>
<organism evidence="8 9">
    <name type="scientific">Strigops habroptila</name>
    <name type="common">Kakapo</name>
    <dbReference type="NCBI Taxonomy" id="2489341"/>
    <lineage>
        <taxon>Eukaryota</taxon>
        <taxon>Metazoa</taxon>
        <taxon>Chordata</taxon>
        <taxon>Craniata</taxon>
        <taxon>Vertebrata</taxon>
        <taxon>Euteleostomi</taxon>
        <taxon>Archelosauria</taxon>
        <taxon>Archosauria</taxon>
        <taxon>Dinosauria</taxon>
        <taxon>Saurischia</taxon>
        <taxon>Theropoda</taxon>
        <taxon>Coelurosauria</taxon>
        <taxon>Aves</taxon>
        <taxon>Neognathae</taxon>
        <taxon>Neoaves</taxon>
        <taxon>Telluraves</taxon>
        <taxon>Australaves</taxon>
        <taxon>Psittaciformes</taxon>
        <taxon>Psittacidae</taxon>
        <taxon>Strigops</taxon>
    </lineage>
</organism>
<dbReference type="CDD" id="cd00190">
    <property type="entry name" value="Tryp_SPc"/>
    <property type="match status" value="1"/>
</dbReference>
<evidence type="ECO:0000256" key="4">
    <source>
        <dbReference type="ARBA" id="ARBA00023157"/>
    </source>
</evidence>
<keyword evidence="3 5" id="KW-0720">Serine protease</keyword>
<dbReference type="Gene3D" id="2.40.10.10">
    <property type="entry name" value="Trypsin-like serine proteases"/>
    <property type="match status" value="1"/>
</dbReference>
<dbReference type="SUPFAM" id="SSF50494">
    <property type="entry name" value="Trypsin-like serine proteases"/>
    <property type="match status" value="1"/>
</dbReference>
<dbReference type="PROSITE" id="PS00135">
    <property type="entry name" value="TRYPSIN_SER"/>
    <property type="match status" value="1"/>
</dbReference>
<dbReference type="PANTHER" id="PTHR24252">
    <property type="entry name" value="ACROSIN-RELATED"/>
    <property type="match status" value="1"/>
</dbReference>
<dbReference type="InterPro" id="IPR033116">
    <property type="entry name" value="TRYPSIN_SER"/>
</dbReference>
<evidence type="ECO:0000256" key="5">
    <source>
        <dbReference type="RuleBase" id="RU363034"/>
    </source>
</evidence>
<keyword evidence="1 5" id="KW-0645">Protease</keyword>
<dbReference type="FunFam" id="2.40.10.10:FF:000003">
    <property type="entry name" value="Transmembrane serine protease 3"/>
    <property type="match status" value="1"/>
</dbReference>
<dbReference type="Proteomes" id="UP000472266">
    <property type="component" value="Chromosome 23"/>
</dbReference>
<dbReference type="SMART" id="SM00020">
    <property type="entry name" value="Tryp_SPc"/>
    <property type="match status" value="1"/>
</dbReference>
<feature type="region of interest" description="Disordered" evidence="6">
    <location>
        <begin position="1"/>
        <end position="27"/>
    </location>
</feature>
<feature type="domain" description="Peptidase S1" evidence="7">
    <location>
        <begin position="98"/>
        <end position="337"/>
    </location>
</feature>
<dbReference type="InterPro" id="IPR018114">
    <property type="entry name" value="TRYPSIN_HIS"/>
</dbReference>
<reference evidence="8" key="3">
    <citation type="submission" date="2025-09" db="UniProtKB">
        <authorList>
            <consortium name="Ensembl"/>
        </authorList>
    </citation>
    <scope>IDENTIFICATION</scope>
</reference>
<dbReference type="GO" id="GO:0004252">
    <property type="term" value="F:serine-type endopeptidase activity"/>
    <property type="evidence" value="ECO:0007669"/>
    <property type="project" value="InterPro"/>
</dbReference>
<evidence type="ECO:0000259" key="7">
    <source>
        <dbReference type="PROSITE" id="PS50240"/>
    </source>
</evidence>
<dbReference type="InParanoid" id="A0A672V9C9"/>
<dbReference type="PROSITE" id="PS50240">
    <property type="entry name" value="TRYPSIN_DOM"/>
    <property type="match status" value="1"/>
</dbReference>